<dbReference type="EMBL" id="JACOII010000045">
    <property type="protein sequence ID" value="MBI6549731.1"/>
    <property type="molecule type" value="Genomic_DNA"/>
</dbReference>
<keyword evidence="1" id="KW-0812">Transmembrane</keyword>
<organism evidence="2 3">
    <name type="scientific">Xenorhabdus lircayensis</name>
    <dbReference type="NCBI Taxonomy" id="2763499"/>
    <lineage>
        <taxon>Bacteria</taxon>
        <taxon>Pseudomonadati</taxon>
        <taxon>Pseudomonadota</taxon>
        <taxon>Gammaproteobacteria</taxon>
        <taxon>Enterobacterales</taxon>
        <taxon>Morganellaceae</taxon>
        <taxon>Xenorhabdus</taxon>
    </lineage>
</organism>
<gene>
    <name evidence="2" type="ORF">H8A87_13645</name>
</gene>
<feature type="transmembrane region" description="Helical" evidence="1">
    <location>
        <begin position="85"/>
        <end position="103"/>
    </location>
</feature>
<feature type="transmembrane region" description="Helical" evidence="1">
    <location>
        <begin position="43"/>
        <end position="65"/>
    </location>
</feature>
<name>A0ABS0U774_9GAMM</name>
<feature type="transmembrane region" description="Helical" evidence="1">
    <location>
        <begin position="9"/>
        <end position="31"/>
    </location>
</feature>
<proteinExistence type="predicted"/>
<feature type="transmembrane region" description="Helical" evidence="1">
    <location>
        <begin position="109"/>
        <end position="132"/>
    </location>
</feature>
<keyword evidence="1" id="KW-1133">Transmembrane helix</keyword>
<dbReference type="RefSeq" id="WP_198690501.1">
    <property type="nucleotide sequence ID" value="NZ_CAWPUD010000044.1"/>
</dbReference>
<comment type="caution">
    <text evidence="2">The sequence shown here is derived from an EMBL/GenBank/DDBJ whole genome shotgun (WGS) entry which is preliminary data.</text>
</comment>
<evidence type="ECO:0000313" key="2">
    <source>
        <dbReference type="EMBL" id="MBI6549731.1"/>
    </source>
</evidence>
<protein>
    <submittedName>
        <fullName evidence="2">Uncharacterized protein</fullName>
    </submittedName>
</protein>
<keyword evidence="3" id="KW-1185">Reference proteome</keyword>
<dbReference type="Proteomes" id="UP000696184">
    <property type="component" value="Unassembled WGS sequence"/>
</dbReference>
<accession>A0ABS0U774</accession>
<reference evidence="2 3" key="1">
    <citation type="submission" date="2020-08" db="EMBL/GenBank/DDBJ databases">
        <title>Description of Xenorhabdus lircayensis sp. nov., the symbiotic bacterium associated with the entomopathogenic nematode Steirnernema unicornum.</title>
        <authorList>
            <person name="Castaneda-Alvarez C."/>
            <person name="Prodan S."/>
            <person name="Zamorano A."/>
            <person name="San-Blas E."/>
            <person name="Aballay E."/>
        </authorList>
    </citation>
    <scope>NUCLEOTIDE SEQUENCE [LARGE SCALE GENOMIC DNA]</scope>
    <source>
        <strain evidence="2 3">VLS</strain>
    </source>
</reference>
<sequence length="141" mass="16074">MITKFISRAIIISSTRFVALSLPLCDMIMLGHQGNEYVKNFSVAVQLSQIFVILAVMLSIGINIVIGKSDRDRDKYIQGIFRYSIYLSFCLFITSLIMSIFIYNNNVAFLSYLILSISIFPLCIYISFANILESIDLEKNF</sequence>
<keyword evidence="1" id="KW-0472">Membrane</keyword>
<evidence type="ECO:0000313" key="3">
    <source>
        <dbReference type="Proteomes" id="UP000696184"/>
    </source>
</evidence>
<evidence type="ECO:0000256" key="1">
    <source>
        <dbReference type="SAM" id="Phobius"/>
    </source>
</evidence>